<gene>
    <name evidence="2" type="ORF">WP8W18C01_13620</name>
</gene>
<protein>
    <recommendedName>
        <fullName evidence="1">Glycosyl transferase family 25 domain-containing protein</fullName>
    </recommendedName>
</protein>
<dbReference type="InterPro" id="IPR002654">
    <property type="entry name" value="Glyco_trans_25"/>
</dbReference>
<evidence type="ECO:0000313" key="3">
    <source>
        <dbReference type="Proteomes" id="UP000515680"/>
    </source>
</evidence>
<evidence type="ECO:0000259" key="1">
    <source>
        <dbReference type="Pfam" id="PF01755"/>
    </source>
</evidence>
<evidence type="ECO:0000313" key="2">
    <source>
        <dbReference type="EMBL" id="BBT39021.1"/>
    </source>
</evidence>
<organism evidence="2 3">
    <name type="scientific">Pseudomonas putida</name>
    <name type="common">Arthrobacter siderocapsulatus</name>
    <dbReference type="NCBI Taxonomy" id="303"/>
    <lineage>
        <taxon>Bacteria</taxon>
        <taxon>Pseudomonadati</taxon>
        <taxon>Pseudomonadota</taxon>
        <taxon>Gammaproteobacteria</taxon>
        <taxon>Pseudomonadales</taxon>
        <taxon>Pseudomonadaceae</taxon>
        <taxon>Pseudomonas</taxon>
    </lineage>
</organism>
<dbReference type="CDD" id="cd06532">
    <property type="entry name" value="Glyco_transf_25"/>
    <property type="match status" value="1"/>
</dbReference>
<dbReference type="Proteomes" id="UP000515680">
    <property type="component" value="Chromosome"/>
</dbReference>
<name>A0A6S5T7R2_PSEPU</name>
<feature type="domain" description="Glycosyl transferase family 25" evidence="1">
    <location>
        <begin position="65"/>
        <end position="160"/>
    </location>
</feature>
<reference evidence="2 3" key="1">
    <citation type="submission" date="2019-12" db="EMBL/GenBank/DDBJ databases">
        <title>complete genome sequences of Pseudomonas putida str. WP8-W18-CRE-01 isolated from wastewater treatment plant effluent.</title>
        <authorList>
            <person name="Sekizuka T."/>
            <person name="Itokawa K."/>
            <person name="Yatsu K."/>
            <person name="Inamine Y."/>
            <person name="Kuroda M."/>
        </authorList>
    </citation>
    <scope>NUCLEOTIDE SEQUENCE [LARGE SCALE GENOMIC DNA]</scope>
    <source>
        <strain evidence="2 3">WP8-W18-CRE-01</strain>
    </source>
</reference>
<dbReference type="RefSeq" id="WP_232095218.1">
    <property type="nucleotide sequence ID" value="NZ_AP022227.1"/>
</dbReference>
<proteinExistence type="predicted"/>
<dbReference type="AlphaFoldDB" id="A0A6S5T7R2"/>
<dbReference type="Pfam" id="PF01755">
    <property type="entry name" value="Glyco_transf_25"/>
    <property type="match status" value="1"/>
</dbReference>
<dbReference type="EMBL" id="AP022227">
    <property type="protein sequence ID" value="BBT39021.1"/>
    <property type="molecule type" value="Genomic_DNA"/>
</dbReference>
<sequence>MISYFAPSILLYSLPEIKPNDSLPQVVSPPRGGSIEVSYTQIHRSDPCAEGLWMNVIDYFDRARIINIPSRNDRRMETMQEFARHGFSIDFEKIGFFDAVTPSEGEGFPSAGARGCFLSHLGILEDAIRSRVNNILILEDDIQFSRRIAQYGKQAIESLQGMEWDIVYFGHPFEEEANVPGWQVVDRPIHLSHFYAVNGRCIERLRDFLFQILQRPPGHPDGGPMHYDAALNTLIHTNKDLRAFYFTRNLGYQRPSRTDLHELSFLDRSRLLRPVMNNLRRFKATLLRKTR</sequence>
<accession>A0A6S5T7R2</accession>